<dbReference type="AlphaFoldDB" id="A0A7K8YBG5"/>
<dbReference type="Proteomes" id="UP000558958">
    <property type="component" value="Unassembled WGS sequence"/>
</dbReference>
<dbReference type="Pfam" id="PF16043">
    <property type="entry name" value="DUF4795"/>
    <property type="match status" value="1"/>
</dbReference>
<gene>
    <name evidence="3" type="primary">Qrich2_0</name>
    <name evidence="3" type="ORF">SAKLUC_R02320</name>
</gene>
<protein>
    <submittedName>
        <fullName evidence="3">QRIC2 protein</fullName>
    </submittedName>
</protein>
<evidence type="ECO:0000313" key="3">
    <source>
        <dbReference type="EMBL" id="NXG00874.1"/>
    </source>
</evidence>
<feature type="domain" description="DUF4795" evidence="2">
    <location>
        <begin position="1"/>
        <end position="175"/>
    </location>
</feature>
<keyword evidence="4" id="KW-1185">Reference proteome</keyword>
<feature type="non-terminal residue" evidence="3">
    <location>
        <position position="176"/>
    </location>
</feature>
<comment type="caution">
    <text evidence="3">The sequence shown here is derived from an EMBL/GenBank/DDBJ whole genome shotgun (WGS) entry which is preliminary data.</text>
</comment>
<dbReference type="PANTHER" id="PTHR46766">
    <property type="entry name" value="GLUTAMINE-RICH PROTEIN 2"/>
    <property type="match status" value="1"/>
</dbReference>
<evidence type="ECO:0000259" key="2">
    <source>
        <dbReference type="Pfam" id="PF16043"/>
    </source>
</evidence>
<dbReference type="PANTHER" id="PTHR46766:SF1">
    <property type="entry name" value="GLUTAMINE-RICH PROTEIN 2"/>
    <property type="match status" value="1"/>
</dbReference>
<dbReference type="InterPro" id="IPR032013">
    <property type="entry name" value="DUF4795"/>
</dbReference>
<dbReference type="EMBL" id="VWZD01002249">
    <property type="protein sequence ID" value="NXG00874.1"/>
    <property type="molecule type" value="Genomic_DNA"/>
</dbReference>
<accession>A0A7K8YBG5</accession>
<sequence length="176" mass="20782">LQHMEDTFSKIQGDCDELRRTSVTLQTDIQLKQRDIEMLSQSLERLQKEKADGKTLLAAVDMKADKDALGSKVEYTQFEESMDYLDERMRKMQGYMLGQKKNYKDMQEKLSDMMENKLDRRELKYFRRQLEDNWNRNLEELEKRILGESAAGIRKRLPVPFTCLSCDRMVNTQVPG</sequence>
<evidence type="ECO:0000313" key="4">
    <source>
        <dbReference type="Proteomes" id="UP000558958"/>
    </source>
</evidence>
<organism evidence="3 4">
    <name type="scientific">Sakesphorus luctuosus</name>
    <dbReference type="NCBI Taxonomy" id="419690"/>
    <lineage>
        <taxon>Eukaryota</taxon>
        <taxon>Metazoa</taxon>
        <taxon>Chordata</taxon>
        <taxon>Craniata</taxon>
        <taxon>Vertebrata</taxon>
        <taxon>Euteleostomi</taxon>
        <taxon>Archelosauria</taxon>
        <taxon>Archosauria</taxon>
        <taxon>Dinosauria</taxon>
        <taxon>Saurischia</taxon>
        <taxon>Theropoda</taxon>
        <taxon>Coelurosauria</taxon>
        <taxon>Aves</taxon>
        <taxon>Neognathae</taxon>
        <taxon>Neoaves</taxon>
        <taxon>Telluraves</taxon>
        <taxon>Australaves</taxon>
        <taxon>Passeriformes</taxon>
        <taxon>Thamnophilidae</taxon>
        <taxon>Sakesphorus</taxon>
    </lineage>
</organism>
<name>A0A7K8YBG5_9PASS</name>
<feature type="coiled-coil region" evidence="1">
    <location>
        <begin position="29"/>
        <end position="56"/>
    </location>
</feature>
<keyword evidence="1" id="KW-0175">Coiled coil</keyword>
<proteinExistence type="predicted"/>
<evidence type="ECO:0000256" key="1">
    <source>
        <dbReference type="SAM" id="Coils"/>
    </source>
</evidence>
<reference evidence="3 4" key="1">
    <citation type="submission" date="2019-09" db="EMBL/GenBank/DDBJ databases">
        <title>Bird 10,000 Genomes (B10K) Project - Family phase.</title>
        <authorList>
            <person name="Zhang G."/>
        </authorList>
    </citation>
    <scope>NUCLEOTIDE SEQUENCE [LARGE SCALE GENOMIC DNA]</scope>
    <source>
        <strain evidence="3">B10K-DU-001-06</strain>
        <tissue evidence="3">Muscle</tissue>
    </source>
</reference>
<dbReference type="Gene3D" id="1.10.287.1490">
    <property type="match status" value="1"/>
</dbReference>
<feature type="non-terminal residue" evidence="3">
    <location>
        <position position="1"/>
    </location>
</feature>